<keyword evidence="6" id="KW-0238">DNA-binding</keyword>
<evidence type="ECO:0000256" key="8">
    <source>
        <dbReference type="SAM" id="MobiDB-lite"/>
    </source>
</evidence>
<proteinExistence type="predicted"/>
<evidence type="ECO:0000313" key="10">
    <source>
        <dbReference type="EMBL" id="NFA43388.1"/>
    </source>
</evidence>
<evidence type="ECO:0000256" key="5">
    <source>
        <dbReference type="ARBA" id="ARBA00022840"/>
    </source>
</evidence>
<keyword evidence="5" id="KW-0067">ATP-binding</keyword>
<keyword evidence="2" id="KW-0227">DNA damage</keyword>
<dbReference type="AlphaFoldDB" id="A0A6M0SQV9"/>
<dbReference type="Pfam" id="PF12705">
    <property type="entry name" value="PDDEXK_1"/>
    <property type="match status" value="1"/>
</dbReference>
<evidence type="ECO:0000313" key="11">
    <source>
        <dbReference type="Proteomes" id="UP000472355"/>
    </source>
</evidence>
<dbReference type="GO" id="GO:0005524">
    <property type="term" value="F:ATP binding"/>
    <property type="evidence" value="ECO:0007669"/>
    <property type="project" value="UniProtKB-KW"/>
</dbReference>
<keyword evidence="3" id="KW-0378">Hydrolase</keyword>
<dbReference type="InterPro" id="IPR038726">
    <property type="entry name" value="PDDEXK_AddAB-type"/>
</dbReference>
<feature type="domain" description="PD-(D/E)XK endonuclease-like" evidence="9">
    <location>
        <begin position="4"/>
        <end position="237"/>
    </location>
</feature>
<evidence type="ECO:0000256" key="7">
    <source>
        <dbReference type="ARBA" id="ARBA00023204"/>
    </source>
</evidence>
<comment type="caution">
    <text evidence="10">The sequence shown here is derived from an EMBL/GenBank/DDBJ whole genome shotgun (WGS) entry which is preliminary data.</text>
</comment>
<evidence type="ECO:0000256" key="2">
    <source>
        <dbReference type="ARBA" id="ARBA00022763"/>
    </source>
</evidence>
<dbReference type="GO" id="GO:0016787">
    <property type="term" value="F:hydrolase activity"/>
    <property type="evidence" value="ECO:0007669"/>
    <property type="project" value="UniProtKB-KW"/>
</dbReference>
<keyword evidence="4" id="KW-0347">Helicase</keyword>
<evidence type="ECO:0000256" key="6">
    <source>
        <dbReference type="ARBA" id="ARBA00023125"/>
    </source>
</evidence>
<feature type="compositionally biased region" description="Basic and acidic residues" evidence="8">
    <location>
        <begin position="506"/>
        <end position="535"/>
    </location>
</feature>
<sequence length="564" mass="65035">MNQYSHSRVELFNKCPYAFKSKYIDKLTMISAPAHDDARICGNTVHMIADQGWDNAIKFYKNQFNLITNSHINEIVKFDIVRPKLTEFLTLAGDCMHEYLIDLPDFKGVVDLIIKNDNGTVDIIDFKYSNNVEKYTESPQLHLYKYYLEQLGFKVNKLGFLFIPKVFIRQKKLESIEEFRLRLNLALKDKDLILSEVDYNPYKVIDYLKSIIKLQQTTNFTKNESDLCKWCDYKNYCLKGEEHMILPQNTRRTLEVDLTPDFWIYADSYVGKSTFVDKIDNLLFINTDGKLKNTTSPVIRIADKIDIVGRTKNKTLAWDIFLNVVEELEKQSNDFKAVALDLVEDLFEHCRLWVFDKNKWEHEADGGFGKGYDIVRLEFLSTIKRLKNLGYQIIYISKETKSEINTRAGGSITTYAPNINYKIANVLSGTVDLTIRAYVEGRNRYIDLSKNEDVFGGGIYNFPTKKIILDMGEFKQALKDAQDLITPSEATAPLDEKKPAKRGKAAKKEDVKETPMDQVEPPKDESTIEVEKGEDIPFDEAAVEDIKPAKKPRKSRKKADIEQA</sequence>
<reference evidence="10 11" key="1">
    <citation type="submission" date="2019-02" db="EMBL/GenBank/DDBJ databases">
        <title>Genome sequencing of Clostridium botulinum clinical isolates.</title>
        <authorList>
            <person name="Brunt J."/>
            <person name="Van Vliet A.H.M."/>
            <person name="Stringer S.C."/>
            <person name="Grant K.A."/>
            <person name="Carter A.C."/>
            <person name="Peck M.W."/>
        </authorList>
    </citation>
    <scope>NUCLEOTIDE SEQUENCE [LARGE SCALE GENOMIC DNA]</scope>
    <source>
        <strain evidence="10 11">H113700579</strain>
    </source>
</reference>
<dbReference type="Pfam" id="PF13479">
    <property type="entry name" value="AAA_24"/>
    <property type="match status" value="1"/>
</dbReference>
<dbReference type="GO" id="GO:0004386">
    <property type="term" value="F:helicase activity"/>
    <property type="evidence" value="ECO:0007669"/>
    <property type="project" value="UniProtKB-KW"/>
</dbReference>
<dbReference type="EMBL" id="SGKU01000037">
    <property type="protein sequence ID" value="NFA43388.1"/>
    <property type="molecule type" value="Genomic_DNA"/>
</dbReference>
<evidence type="ECO:0000256" key="4">
    <source>
        <dbReference type="ARBA" id="ARBA00022806"/>
    </source>
</evidence>
<protein>
    <submittedName>
        <fullName evidence="10">Dna2/Cas4 domain-containing protein</fullName>
    </submittedName>
</protein>
<accession>A0A6M0SQV9</accession>
<dbReference type="InterPro" id="IPR011604">
    <property type="entry name" value="PDDEXK-like_dom_sf"/>
</dbReference>
<keyword evidence="1" id="KW-0547">Nucleotide-binding</keyword>
<evidence type="ECO:0000256" key="3">
    <source>
        <dbReference type="ARBA" id="ARBA00022801"/>
    </source>
</evidence>
<feature type="region of interest" description="Disordered" evidence="8">
    <location>
        <begin position="488"/>
        <end position="564"/>
    </location>
</feature>
<dbReference type="Gene3D" id="3.90.320.10">
    <property type="match status" value="1"/>
</dbReference>
<dbReference type="Proteomes" id="UP000472355">
    <property type="component" value="Unassembled WGS sequence"/>
</dbReference>
<dbReference type="GO" id="GO:0006281">
    <property type="term" value="P:DNA repair"/>
    <property type="evidence" value="ECO:0007669"/>
    <property type="project" value="UniProtKB-KW"/>
</dbReference>
<evidence type="ECO:0000259" key="9">
    <source>
        <dbReference type="Pfam" id="PF12705"/>
    </source>
</evidence>
<name>A0A6M0SQV9_CLOBO</name>
<organism evidence="10 11">
    <name type="scientific">Clostridium botulinum</name>
    <dbReference type="NCBI Taxonomy" id="1491"/>
    <lineage>
        <taxon>Bacteria</taxon>
        <taxon>Bacillati</taxon>
        <taxon>Bacillota</taxon>
        <taxon>Clostridia</taxon>
        <taxon>Eubacteriales</taxon>
        <taxon>Clostridiaceae</taxon>
        <taxon>Clostridium</taxon>
    </lineage>
</organism>
<keyword evidence="7" id="KW-0234">DNA repair</keyword>
<dbReference type="GO" id="GO:0003677">
    <property type="term" value="F:DNA binding"/>
    <property type="evidence" value="ECO:0007669"/>
    <property type="project" value="UniProtKB-KW"/>
</dbReference>
<gene>
    <name evidence="10" type="ORF">EXM65_12600</name>
</gene>
<evidence type="ECO:0000256" key="1">
    <source>
        <dbReference type="ARBA" id="ARBA00022741"/>
    </source>
</evidence>